<proteinExistence type="predicted"/>
<dbReference type="AlphaFoldDB" id="A0A5N6KBG5"/>
<protein>
    <submittedName>
        <fullName evidence="2">Uncharacterized protein</fullName>
    </submittedName>
</protein>
<dbReference type="EMBL" id="VIGI01000005">
    <property type="protein sequence ID" value="KAB8300537.1"/>
    <property type="molecule type" value="Genomic_DNA"/>
</dbReference>
<evidence type="ECO:0000256" key="1">
    <source>
        <dbReference type="SAM" id="MobiDB-lite"/>
    </source>
</evidence>
<feature type="compositionally biased region" description="Acidic residues" evidence="1">
    <location>
        <begin position="102"/>
        <end position="120"/>
    </location>
</feature>
<reference evidence="2 3" key="1">
    <citation type="submission" date="2019-06" db="EMBL/GenBank/DDBJ databases">
        <title>Genome Sequence of the Brown Rot Fungal Pathogen Monilinia laxa.</title>
        <authorList>
            <person name="De Miccolis Angelini R.M."/>
            <person name="Landi L."/>
            <person name="Abate D."/>
            <person name="Pollastro S."/>
            <person name="Romanazzi G."/>
            <person name="Faretra F."/>
        </authorList>
    </citation>
    <scope>NUCLEOTIDE SEQUENCE [LARGE SCALE GENOMIC DNA]</scope>
    <source>
        <strain evidence="2 3">Mlax316</strain>
    </source>
</reference>
<dbReference type="Proteomes" id="UP000326757">
    <property type="component" value="Unassembled WGS sequence"/>
</dbReference>
<comment type="caution">
    <text evidence="2">The sequence shown here is derived from an EMBL/GenBank/DDBJ whole genome shotgun (WGS) entry which is preliminary data.</text>
</comment>
<evidence type="ECO:0000313" key="3">
    <source>
        <dbReference type="Proteomes" id="UP000326757"/>
    </source>
</evidence>
<sequence>MLKSSGSNGLQAAKLQAEQAFNLCIADFEDSIASNDGVTLYMLARILIVPEQSANHTHDTAGLTMDGSYNSVPSTNIPFIKITDPPGNGMASHMADSQASINEDDAEQENDADYLDTEKG</sequence>
<dbReference type="OrthoDB" id="6415790at2759"/>
<organism evidence="2 3">
    <name type="scientific">Monilinia laxa</name>
    <name type="common">Brown rot fungus</name>
    <name type="synonym">Sclerotinia laxa</name>
    <dbReference type="NCBI Taxonomy" id="61186"/>
    <lineage>
        <taxon>Eukaryota</taxon>
        <taxon>Fungi</taxon>
        <taxon>Dikarya</taxon>
        <taxon>Ascomycota</taxon>
        <taxon>Pezizomycotina</taxon>
        <taxon>Leotiomycetes</taxon>
        <taxon>Helotiales</taxon>
        <taxon>Sclerotiniaceae</taxon>
        <taxon>Monilinia</taxon>
    </lineage>
</organism>
<evidence type="ECO:0000313" key="2">
    <source>
        <dbReference type="EMBL" id="KAB8300537.1"/>
    </source>
</evidence>
<keyword evidence="3" id="KW-1185">Reference proteome</keyword>
<name>A0A5N6KBG5_MONLA</name>
<accession>A0A5N6KBG5</accession>
<gene>
    <name evidence="2" type="ORF">EYC80_000697</name>
</gene>
<feature type="region of interest" description="Disordered" evidence="1">
    <location>
        <begin position="83"/>
        <end position="120"/>
    </location>
</feature>